<gene>
    <name evidence="1" type="ORF">JSR06_00595</name>
</gene>
<reference evidence="1" key="2">
    <citation type="submission" date="2021-03" db="EMBL/GenBank/DDBJ databases">
        <title>Alternative transmission patterns in independently acquired nutritional co-symbionts of Dictyopharidae planthoppers.</title>
        <authorList>
            <person name="Michalik A."/>
            <person name="Lukasik P."/>
        </authorList>
    </citation>
    <scope>NUCLEOTIDE SEQUENCE</scope>
    <source>
        <strain evidence="1">RANSCY</strain>
    </source>
</reference>
<organism evidence="1 2">
    <name type="scientific">Candidatus Vidania fulgoroideorum</name>
    <dbReference type="NCBI Taxonomy" id="881286"/>
    <lineage>
        <taxon>Bacteria</taxon>
        <taxon>Pseudomonadati</taxon>
        <taxon>Pseudomonadota</taxon>
        <taxon>Betaproteobacteria</taxon>
        <taxon>Candidatus Vidania</taxon>
    </lineage>
</organism>
<proteinExistence type="predicted"/>
<reference evidence="1" key="1">
    <citation type="submission" date="2021-02" db="EMBL/GenBank/DDBJ databases">
        <authorList>
            <person name="Franco D."/>
        </authorList>
    </citation>
    <scope>NUCLEOTIDE SEQUENCE</scope>
    <source>
        <strain evidence="1">RANSCY</strain>
    </source>
</reference>
<sequence length="169" mass="19631">MKISIKGNIIRLCNNTILLNTVIIDILKKKLDIRRHITINTRNPAVITSEIKTSRDTLVFINTIGAKYNNKALRKMLIKNNMFLLNISKKEINVRLENSNVLEFLGYKKDTIKNINIPETLYLFNISKGKLLSKNIKKLLTKSRSNNLRYISTNMPYHIKIKYLSKLNV</sequence>
<dbReference type="AlphaFoldDB" id="A0A974X7E0"/>
<name>A0A974X7E0_9PROT</name>
<dbReference type="EMBL" id="CP071412">
    <property type="protein sequence ID" value="QSW37945.1"/>
    <property type="molecule type" value="Genomic_DNA"/>
</dbReference>
<evidence type="ECO:0000313" key="1">
    <source>
        <dbReference type="EMBL" id="QSW37945.1"/>
    </source>
</evidence>
<protein>
    <submittedName>
        <fullName evidence="1">Uncharacterized protein</fullName>
    </submittedName>
</protein>
<evidence type="ECO:0000313" key="2">
    <source>
        <dbReference type="Proteomes" id="UP000663347"/>
    </source>
</evidence>
<accession>A0A974X7E0</accession>
<dbReference type="Proteomes" id="UP000663347">
    <property type="component" value="Chromosome"/>
</dbReference>